<dbReference type="AlphaFoldDB" id="A0A290Z6Z3"/>
<accession>A0A290Z6Z3</accession>
<dbReference type="EMBL" id="CP023445">
    <property type="protein sequence ID" value="ATE54739.1"/>
    <property type="molecule type" value="Genomic_DNA"/>
</dbReference>
<name>A0A290Z6Z3_9PSEU</name>
<gene>
    <name evidence="1" type="ORF">CNX65_16835</name>
</gene>
<proteinExistence type="predicted"/>
<sequence length="226" mass="23499">MSLGLVDHVMVSLVHGVPPERLLAGWGADAATGPQLTRGRWWDWAGRGAPEGRARLGVQRVVAGGPKRCLLVWETWTREGLRPQVARAVTAGGGRMLAVGGTPVQARVLYAGGGRVLAEASALGGLRDEDPERLLSRALVSAGIDLEGFASGGALELALRMSGVDLDAQDPRALLTCAEITARPRAQVEVPAPGLFDVPVVAPRSGFDGPVRDGVFPGGSVTGHLL</sequence>
<dbReference type="Proteomes" id="UP000218505">
    <property type="component" value="Chromosome"/>
</dbReference>
<evidence type="ECO:0000313" key="2">
    <source>
        <dbReference type="Proteomes" id="UP000218505"/>
    </source>
</evidence>
<dbReference type="RefSeq" id="WP_096494181.1">
    <property type="nucleotide sequence ID" value="NZ_CP023445.1"/>
</dbReference>
<keyword evidence="2" id="KW-1185">Reference proteome</keyword>
<evidence type="ECO:0000313" key="1">
    <source>
        <dbReference type="EMBL" id="ATE54739.1"/>
    </source>
</evidence>
<organism evidence="1 2">
    <name type="scientific">Actinosynnema pretiosum</name>
    <dbReference type="NCBI Taxonomy" id="42197"/>
    <lineage>
        <taxon>Bacteria</taxon>
        <taxon>Bacillati</taxon>
        <taxon>Actinomycetota</taxon>
        <taxon>Actinomycetes</taxon>
        <taxon>Pseudonocardiales</taxon>
        <taxon>Pseudonocardiaceae</taxon>
        <taxon>Actinosynnema</taxon>
    </lineage>
</organism>
<reference evidence="1" key="1">
    <citation type="submission" date="2017-09" db="EMBL/GenBank/DDBJ databases">
        <title>Complete Genome Sequence of ansamitocin-producing Bacterium Actinosynnema pretiosum X47.</title>
        <authorList>
            <person name="Cao G."/>
            <person name="Zong G."/>
            <person name="Zhong C."/>
            <person name="Fu J."/>
        </authorList>
    </citation>
    <scope>NUCLEOTIDE SEQUENCE [LARGE SCALE GENOMIC DNA]</scope>
    <source>
        <strain evidence="1">X47</strain>
    </source>
</reference>
<protein>
    <submittedName>
        <fullName evidence="1">Uncharacterized protein</fullName>
    </submittedName>
</protein>
<dbReference type="KEGG" id="apre:CNX65_16835"/>